<evidence type="ECO:0000256" key="1">
    <source>
        <dbReference type="SAM" id="Phobius"/>
    </source>
</evidence>
<evidence type="ECO:0008006" key="4">
    <source>
        <dbReference type="Google" id="ProtNLM"/>
    </source>
</evidence>
<keyword evidence="3" id="KW-1185">Reference proteome</keyword>
<feature type="transmembrane region" description="Helical" evidence="1">
    <location>
        <begin position="6"/>
        <end position="23"/>
    </location>
</feature>
<gene>
    <name evidence="2" type="ORF">CQA58_00855</name>
</gene>
<name>A0A3D8J5L4_9HELI</name>
<protein>
    <recommendedName>
        <fullName evidence="4">LPS export ABC transporter periplasmic protein LptC</fullName>
    </recommendedName>
</protein>
<comment type="caution">
    <text evidence="2">The sequence shown here is derived from an EMBL/GenBank/DDBJ whole genome shotgun (WGS) entry which is preliminary data.</text>
</comment>
<reference evidence="2 3" key="1">
    <citation type="submission" date="2018-04" db="EMBL/GenBank/DDBJ databases">
        <title>Novel Campyloabacter and Helicobacter Species and Strains.</title>
        <authorList>
            <person name="Mannion A.J."/>
            <person name="Shen Z."/>
            <person name="Fox J.G."/>
        </authorList>
    </citation>
    <scope>NUCLEOTIDE SEQUENCE [LARGE SCALE GENOMIC DNA]</scope>
    <source>
        <strain evidence="2 3">MIT 04-9366</strain>
    </source>
</reference>
<sequence length="187" mass="21893">MSSSLKTYLFFLCILFFSVYFVVQPPEGGEKKERSNEEVATLEINQFTLYSIRESKPELLVVGLKALRYDDREEFFDFFLANFGLQREKKKDFKQEDIEYFKVGHAIKKKDMYWFYKGIDYLSEGGMSFVAKEGIYNSSAKIFDSIGYFQFQSQEGNFEGENLHFDGEKQVLDANNPKGKIWLENSL</sequence>
<organism evidence="2 3">
    <name type="scientific">Helicobacter brantae</name>
    <dbReference type="NCBI Taxonomy" id="375927"/>
    <lineage>
        <taxon>Bacteria</taxon>
        <taxon>Pseudomonadati</taxon>
        <taxon>Campylobacterota</taxon>
        <taxon>Epsilonproteobacteria</taxon>
        <taxon>Campylobacterales</taxon>
        <taxon>Helicobacteraceae</taxon>
        <taxon>Helicobacter</taxon>
    </lineage>
</organism>
<dbReference type="EMBL" id="NXLV01000001">
    <property type="protein sequence ID" value="RDU72184.1"/>
    <property type="molecule type" value="Genomic_DNA"/>
</dbReference>
<dbReference type="AlphaFoldDB" id="A0A3D8J5L4"/>
<keyword evidence="1" id="KW-0472">Membrane</keyword>
<accession>A0A3D8J5L4</accession>
<dbReference type="Proteomes" id="UP000257045">
    <property type="component" value="Unassembled WGS sequence"/>
</dbReference>
<dbReference type="OrthoDB" id="5326441at2"/>
<proteinExistence type="predicted"/>
<evidence type="ECO:0000313" key="2">
    <source>
        <dbReference type="EMBL" id="RDU72184.1"/>
    </source>
</evidence>
<evidence type="ECO:0000313" key="3">
    <source>
        <dbReference type="Proteomes" id="UP000257045"/>
    </source>
</evidence>
<keyword evidence="1" id="KW-1133">Transmembrane helix</keyword>
<dbReference type="RefSeq" id="WP_115568814.1">
    <property type="nucleotide sequence ID" value="NZ_NXLV01000001.1"/>
</dbReference>
<keyword evidence="1" id="KW-0812">Transmembrane</keyword>